<gene>
    <name evidence="3" type="ORF">SLA_4556</name>
</gene>
<feature type="signal peptide" evidence="1">
    <location>
        <begin position="1"/>
        <end position="30"/>
    </location>
</feature>
<evidence type="ECO:0000313" key="3">
    <source>
        <dbReference type="EMBL" id="BAU85440.1"/>
    </source>
</evidence>
<accession>A0A160P4F2</accession>
<dbReference type="PANTHER" id="PTHR35273">
    <property type="entry name" value="ALPHA-1,4 POLYGALACTOSAMINIDASE, PUTATIVE (AFU_ORTHOLOGUE AFUA_3G07890)-RELATED"/>
    <property type="match status" value="1"/>
</dbReference>
<name>A0A160P4F2_STRLU</name>
<evidence type="ECO:0000259" key="2">
    <source>
        <dbReference type="Pfam" id="PF03537"/>
    </source>
</evidence>
<proteinExistence type="predicted"/>
<dbReference type="Pfam" id="PF03537">
    <property type="entry name" value="Glyco_hydro_114"/>
    <property type="match status" value="1"/>
</dbReference>
<dbReference type="Proteomes" id="UP000217676">
    <property type="component" value="Chromosome"/>
</dbReference>
<dbReference type="PANTHER" id="PTHR35273:SF2">
    <property type="entry name" value="ALPHA-GALACTOSIDASE"/>
    <property type="match status" value="1"/>
</dbReference>
<feature type="chain" id="PRO_5039309726" description="Glycoside-hydrolase family GH114 TIM-barrel domain-containing protein" evidence="1">
    <location>
        <begin position="31"/>
        <end position="284"/>
    </location>
</feature>
<dbReference type="SUPFAM" id="SSF51445">
    <property type="entry name" value="(Trans)glycosidases"/>
    <property type="match status" value="1"/>
</dbReference>
<organism evidence="3 4">
    <name type="scientific">Streptomyces laurentii</name>
    <dbReference type="NCBI Taxonomy" id="39478"/>
    <lineage>
        <taxon>Bacteria</taxon>
        <taxon>Bacillati</taxon>
        <taxon>Actinomycetota</taxon>
        <taxon>Actinomycetes</taxon>
        <taxon>Kitasatosporales</taxon>
        <taxon>Streptomycetaceae</taxon>
        <taxon>Streptomyces</taxon>
    </lineage>
</organism>
<dbReference type="EMBL" id="AP017424">
    <property type="protein sequence ID" value="BAU85440.1"/>
    <property type="molecule type" value="Genomic_DNA"/>
</dbReference>
<dbReference type="InterPro" id="IPR013785">
    <property type="entry name" value="Aldolase_TIM"/>
</dbReference>
<keyword evidence="4" id="KW-1185">Reference proteome</keyword>
<keyword evidence="1" id="KW-0732">Signal</keyword>
<dbReference type="InterPro" id="IPR004352">
    <property type="entry name" value="GH114_TIM-barrel"/>
</dbReference>
<feature type="domain" description="Glycoside-hydrolase family GH114 TIM-barrel" evidence="2">
    <location>
        <begin position="56"/>
        <end position="268"/>
    </location>
</feature>
<dbReference type="PROSITE" id="PS51257">
    <property type="entry name" value="PROKAR_LIPOPROTEIN"/>
    <property type="match status" value="1"/>
</dbReference>
<dbReference type="AlphaFoldDB" id="A0A160P4F2"/>
<protein>
    <recommendedName>
        <fullName evidence="2">Glycoside-hydrolase family GH114 TIM-barrel domain-containing protein</fullName>
    </recommendedName>
</protein>
<dbReference type="KEGG" id="slau:SLA_4556"/>
<evidence type="ECO:0000313" key="4">
    <source>
        <dbReference type="Proteomes" id="UP000217676"/>
    </source>
</evidence>
<reference evidence="3 4" key="1">
    <citation type="journal article" date="2016" name="Genome Announc.">
        <title>Complete Genome Sequence of Thiostrepton-Producing Streptomyces laurentii ATCC 31255.</title>
        <authorList>
            <person name="Doi K."/>
            <person name="Fujino Y."/>
            <person name="Nagayoshi Y."/>
            <person name="Ohshima T."/>
            <person name="Ogata S."/>
        </authorList>
    </citation>
    <scope>NUCLEOTIDE SEQUENCE [LARGE SCALE GENOMIC DNA]</scope>
    <source>
        <strain evidence="3 4">ATCC 31255</strain>
    </source>
</reference>
<sequence>MRFPPALPSRAALILVAAAAPLLTACGGVAGPRDTAASPSSPSSASVPPLAHAGLDYQLGGAYTPPKGVGVVVRDHTASPAPGAYNVCYVNAFQAQPGAEDEWDPDLLLRDGAGDVVVDKDWDEAVLDIGTAGKRERVARRVNAWIDSCADKGFDAVEPDNYDTYTRVPDGLLSAADAEAFASLLAAHAHARGLAIGQKNTAELAKDRERVGFDFAVVEECGQYEECGTYTRAFGDRVLVIEYTAQGMRRACDGWGDELAVLRRDLDLVTPDDEGYTRATCADL</sequence>
<dbReference type="Gene3D" id="3.20.20.70">
    <property type="entry name" value="Aldolase class I"/>
    <property type="match status" value="1"/>
</dbReference>
<evidence type="ECO:0000256" key="1">
    <source>
        <dbReference type="SAM" id="SignalP"/>
    </source>
</evidence>
<dbReference type="InterPro" id="IPR017853">
    <property type="entry name" value="GH"/>
</dbReference>